<keyword evidence="2" id="KW-1133">Transmembrane helix</keyword>
<evidence type="ECO:0000313" key="4">
    <source>
        <dbReference type="Proteomes" id="UP000824782"/>
    </source>
</evidence>
<name>A0AAV7AKK9_ENGPU</name>
<dbReference type="InterPro" id="IPR012553">
    <property type="entry name" value="Defensin_3"/>
</dbReference>
<sequence length="96" mass="11372">MKQMMADGPRCKRRKQANPRRKNGGLILHIDRDEQDLSLLPERHPNICRRKDSRNSRSFFLVYCCLDFLCTIAFCYDMSFLNVCLGYHNCFKSFCN</sequence>
<reference evidence="3" key="1">
    <citation type="thesis" date="2020" institute="ProQuest LLC" country="789 East Eisenhower Parkway, Ann Arbor, MI, USA">
        <title>Comparative Genomics and Chromosome Evolution.</title>
        <authorList>
            <person name="Mudd A.B."/>
        </authorList>
    </citation>
    <scope>NUCLEOTIDE SEQUENCE</scope>
    <source>
        <strain evidence="3">237g6f4</strain>
        <tissue evidence="3">Blood</tissue>
    </source>
</reference>
<keyword evidence="2" id="KW-0472">Membrane</keyword>
<proteinExistence type="predicted"/>
<accession>A0AAV7AKK9</accession>
<organism evidence="3 4">
    <name type="scientific">Engystomops pustulosus</name>
    <name type="common">Tungara frog</name>
    <name type="synonym">Physalaemus pustulosus</name>
    <dbReference type="NCBI Taxonomy" id="76066"/>
    <lineage>
        <taxon>Eukaryota</taxon>
        <taxon>Metazoa</taxon>
        <taxon>Chordata</taxon>
        <taxon>Craniata</taxon>
        <taxon>Vertebrata</taxon>
        <taxon>Euteleostomi</taxon>
        <taxon>Amphibia</taxon>
        <taxon>Batrachia</taxon>
        <taxon>Anura</taxon>
        <taxon>Neobatrachia</taxon>
        <taxon>Hyloidea</taxon>
        <taxon>Leptodactylidae</taxon>
        <taxon>Leiuperinae</taxon>
        <taxon>Engystomops</taxon>
    </lineage>
</organism>
<comment type="caution">
    <text evidence="3">The sequence shown here is derived from an EMBL/GenBank/DDBJ whole genome shotgun (WGS) entry which is preliminary data.</text>
</comment>
<dbReference type="Proteomes" id="UP000824782">
    <property type="component" value="Unassembled WGS sequence"/>
</dbReference>
<evidence type="ECO:0000313" key="3">
    <source>
        <dbReference type="EMBL" id="KAG8559985.1"/>
    </source>
</evidence>
<feature type="compositionally biased region" description="Basic residues" evidence="1">
    <location>
        <begin position="11"/>
        <end position="22"/>
    </location>
</feature>
<keyword evidence="2" id="KW-0812">Transmembrane</keyword>
<dbReference type="AlphaFoldDB" id="A0AAV7AKK9"/>
<dbReference type="Pfam" id="PF08131">
    <property type="entry name" value="Defensin_3"/>
    <property type="match status" value="1"/>
</dbReference>
<feature type="region of interest" description="Disordered" evidence="1">
    <location>
        <begin position="1"/>
        <end position="22"/>
    </location>
</feature>
<feature type="transmembrane region" description="Helical" evidence="2">
    <location>
        <begin position="59"/>
        <end position="81"/>
    </location>
</feature>
<evidence type="ECO:0000256" key="2">
    <source>
        <dbReference type="SAM" id="Phobius"/>
    </source>
</evidence>
<dbReference type="GO" id="GO:0005576">
    <property type="term" value="C:extracellular region"/>
    <property type="evidence" value="ECO:0007669"/>
    <property type="project" value="InterPro"/>
</dbReference>
<gene>
    <name evidence="3" type="ORF">GDO81_017523</name>
</gene>
<dbReference type="EMBL" id="WNYA01000008">
    <property type="protein sequence ID" value="KAG8559985.1"/>
    <property type="molecule type" value="Genomic_DNA"/>
</dbReference>
<keyword evidence="4" id="KW-1185">Reference proteome</keyword>
<evidence type="ECO:0000256" key="1">
    <source>
        <dbReference type="SAM" id="MobiDB-lite"/>
    </source>
</evidence>
<protein>
    <submittedName>
        <fullName evidence="3">Uncharacterized protein</fullName>
    </submittedName>
</protein>